<reference evidence="3 4" key="1">
    <citation type="submission" date="2016-10" db="EMBL/GenBank/DDBJ databases">
        <title>The genome of Paramicrosporidium saccamoebae is the missing link in understanding Cryptomycota and Microsporidia evolution.</title>
        <authorList>
            <person name="Quandt C.A."/>
            <person name="Beaudet D."/>
            <person name="Corsaro D."/>
            <person name="Michel R."/>
            <person name="Corradi N."/>
            <person name="James T."/>
        </authorList>
    </citation>
    <scope>NUCLEOTIDE SEQUENCE [LARGE SCALE GENOMIC DNA]</scope>
    <source>
        <strain evidence="3 4">KSL3</strain>
    </source>
</reference>
<dbReference type="AlphaFoldDB" id="A0A2H9TKT2"/>
<evidence type="ECO:0000256" key="1">
    <source>
        <dbReference type="SAM" id="MobiDB-lite"/>
    </source>
</evidence>
<sequence length="219" mass="23501">MWWVLITGASVIYAAAPITNLCDNPNASFQLDTSKLWKCQSDSIGCYNNMTRQVVENLRSTQCNNTSCLAPCDQKYSNDLRKTLYDSLSRKPKSAEACPIKWTEEMEYSANIVLQKSQKCQVDYVGLFTLFEMAQQLFRAELQCAKSGSKPTTPGDTLSSLLGSMQGGTGALATSNGAEAPDGTGASATTNGSQPASTQPPPPTAIPSGLWPKSGNVRV</sequence>
<gene>
    <name evidence="3" type="ORF">PSACC_01847</name>
</gene>
<protein>
    <recommendedName>
        <fullName evidence="5">Secreted protein</fullName>
    </recommendedName>
</protein>
<accession>A0A2H9TKT2</accession>
<dbReference type="EMBL" id="MTSL01000128">
    <property type="protein sequence ID" value="PJF18346.1"/>
    <property type="molecule type" value="Genomic_DNA"/>
</dbReference>
<feature type="region of interest" description="Disordered" evidence="1">
    <location>
        <begin position="146"/>
        <end position="219"/>
    </location>
</feature>
<keyword evidence="2" id="KW-0732">Signal</keyword>
<feature type="signal peptide" evidence="2">
    <location>
        <begin position="1"/>
        <end position="16"/>
    </location>
</feature>
<proteinExistence type="predicted"/>
<evidence type="ECO:0000313" key="3">
    <source>
        <dbReference type="EMBL" id="PJF18346.1"/>
    </source>
</evidence>
<feature type="compositionally biased region" description="Polar residues" evidence="1">
    <location>
        <begin position="149"/>
        <end position="163"/>
    </location>
</feature>
<keyword evidence="4" id="KW-1185">Reference proteome</keyword>
<name>A0A2H9TKT2_9FUNG</name>
<evidence type="ECO:0008006" key="5">
    <source>
        <dbReference type="Google" id="ProtNLM"/>
    </source>
</evidence>
<dbReference type="Proteomes" id="UP000240830">
    <property type="component" value="Unassembled WGS sequence"/>
</dbReference>
<evidence type="ECO:0000256" key="2">
    <source>
        <dbReference type="SAM" id="SignalP"/>
    </source>
</evidence>
<evidence type="ECO:0000313" key="4">
    <source>
        <dbReference type="Proteomes" id="UP000240830"/>
    </source>
</evidence>
<organism evidence="3 4">
    <name type="scientific">Paramicrosporidium saccamoebae</name>
    <dbReference type="NCBI Taxonomy" id="1246581"/>
    <lineage>
        <taxon>Eukaryota</taxon>
        <taxon>Fungi</taxon>
        <taxon>Fungi incertae sedis</taxon>
        <taxon>Cryptomycota</taxon>
        <taxon>Cryptomycota incertae sedis</taxon>
        <taxon>Paramicrosporidium</taxon>
    </lineage>
</organism>
<feature type="chain" id="PRO_5014112252" description="Secreted protein" evidence="2">
    <location>
        <begin position="17"/>
        <end position="219"/>
    </location>
</feature>
<comment type="caution">
    <text evidence="3">The sequence shown here is derived from an EMBL/GenBank/DDBJ whole genome shotgun (WGS) entry which is preliminary data.</text>
</comment>